<dbReference type="InParanoid" id="A0A286UL41"/>
<dbReference type="Pfam" id="PF01226">
    <property type="entry name" value="Form_Nir_trans"/>
    <property type="match status" value="1"/>
</dbReference>
<dbReference type="OrthoDB" id="4829at2759"/>
<dbReference type="GO" id="GO:0015513">
    <property type="term" value="F:high-affinity secondary active nitrite transmembrane transporter activity"/>
    <property type="evidence" value="ECO:0007669"/>
    <property type="project" value="TreeGrafter"/>
</dbReference>
<evidence type="ECO:0000256" key="7">
    <source>
        <dbReference type="SAM" id="Phobius"/>
    </source>
</evidence>
<name>A0A286UL41_9AGAM</name>
<reference evidence="8 9" key="1">
    <citation type="journal article" date="2017" name="Mol. Ecol.">
        <title>Comparative and population genomic landscape of Phellinus noxius: A hypervariable fungus causing root rot in trees.</title>
        <authorList>
            <person name="Chung C.L."/>
            <person name="Lee T.J."/>
            <person name="Akiba M."/>
            <person name="Lee H.H."/>
            <person name="Kuo T.H."/>
            <person name="Liu D."/>
            <person name="Ke H.M."/>
            <person name="Yokoi T."/>
            <person name="Roa M.B."/>
            <person name="Lu M.J."/>
            <person name="Chang Y.Y."/>
            <person name="Ann P.J."/>
            <person name="Tsai J.N."/>
            <person name="Chen C.Y."/>
            <person name="Tzean S.S."/>
            <person name="Ota Y."/>
            <person name="Hattori T."/>
            <person name="Sahashi N."/>
            <person name="Liou R.F."/>
            <person name="Kikuchi T."/>
            <person name="Tsai I.J."/>
        </authorList>
    </citation>
    <scope>NUCLEOTIDE SEQUENCE [LARGE SCALE GENOMIC DNA]</scope>
    <source>
        <strain evidence="8 9">FFPRI411160</strain>
    </source>
</reference>
<feature type="transmembrane region" description="Helical" evidence="7">
    <location>
        <begin position="193"/>
        <end position="211"/>
    </location>
</feature>
<dbReference type="STRING" id="2282107.A0A286UL41"/>
<evidence type="ECO:0000313" key="8">
    <source>
        <dbReference type="EMBL" id="PAV20313.1"/>
    </source>
</evidence>
<dbReference type="PANTHER" id="PTHR30520:SF6">
    <property type="entry name" value="FORMATE_NITRATE FAMILY TRANSPORTER (EUROFUNG)"/>
    <property type="match status" value="1"/>
</dbReference>
<dbReference type="GO" id="GO:0005886">
    <property type="term" value="C:plasma membrane"/>
    <property type="evidence" value="ECO:0007669"/>
    <property type="project" value="TreeGrafter"/>
</dbReference>
<dbReference type="FunFam" id="1.20.1080.10:FF:000011">
    <property type="entry name" value="Formate family transporter"/>
    <property type="match status" value="1"/>
</dbReference>
<feature type="transmembrane region" description="Helical" evidence="7">
    <location>
        <begin position="69"/>
        <end position="90"/>
    </location>
</feature>
<accession>A0A286UL41</accession>
<dbReference type="GO" id="GO:0015707">
    <property type="term" value="P:nitrite transport"/>
    <property type="evidence" value="ECO:0007669"/>
    <property type="project" value="TreeGrafter"/>
</dbReference>
<dbReference type="PANTHER" id="PTHR30520">
    <property type="entry name" value="FORMATE TRANSPORTER-RELATED"/>
    <property type="match status" value="1"/>
</dbReference>
<comment type="similarity">
    <text evidence="6">Belongs to the FNT transporter (TC 1.A.16) family.</text>
</comment>
<dbReference type="EMBL" id="NBII01000003">
    <property type="protein sequence ID" value="PAV20313.1"/>
    <property type="molecule type" value="Genomic_DNA"/>
</dbReference>
<proteinExistence type="inferred from homology"/>
<evidence type="ECO:0000256" key="2">
    <source>
        <dbReference type="ARBA" id="ARBA00022448"/>
    </source>
</evidence>
<sequence>MNSPSTLSPRDVAIAMVDQGVMKHRTRYDKVFFKAVVAGALLSTGGLLLEIIEGGSPSLNTANPGIVKILGGFVFPVGLVMIVLTGQELLTSNMMVFPIACLKRAVPWWGLAANWIIVLFGNLCGSLFFASVLVKYSGIISTAPYVQFAQDLTIKKAGTPEWHQIFIRGIACNWLVCIAVWQAAGSRETISKIFAIWIPIWIFVSCGYDHVVATSDLANMFLVTLGMFFGADLSVAEYIRKSLIAAFLGNVVGALCVVVPAVYFFLGDYDYQLDSRNLQGIEEGLNGTGVSVSEVKEDQEKDSVLQRMKRSD</sequence>
<protein>
    <submittedName>
        <fullName evidence="8">Formate nitrite transporter</fullName>
    </submittedName>
</protein>
<dbReference type="Gene3D" id="1.20.1080.10">
    <property type="entry name" value="Glycerol uptake facilitator protein"/>
    <property type="match status" value="1"/>
</dbReference>
<feature type="transmembrane region" description="Helical" evidence="7">
    <location>
        <begin position="243"/>
        <end position="266"/>
    </location>
</feature>
<keyword evidence="4 7" id="KW-1133">Transmembrane helix</keyword>
<keyword evidence="5 7" id="KW-0472">Membrane</keyword>
<evidence type="ECO:0000313" key="9">
    <source>
        <dbReference type="Proteomes" id="UP000217199"/>
    </source>
</evidence>
<keyword evidence="2" id="KW-0813">Transport</keyword>
<gene>
    <name evidence="8" type="ORF">PNOK_0294000</name>
</gene>
<feature type="transmembrane region" description="Helical" evidence="7">
    <location>
        <begin position="217"/>
        <end position="236"/>
    </location>
</feature>
<organism evidence="8 9">
    <name type="scientific">Pyrrhoderma noxium</name>
    <dbReference type="NCBI Taxonomy" id="2282107"/>
    <lineage>
        <taxon>Eukaryota</taxon>
        <taxon>Fungi</taxon>
        <taxon>Dikarya</taxon>
        <taxon>Basidiomycota</taxon>
        <taxon>Agaricomycotina</taxon>
        <taxon>Agaricomycetes</taxon>
        <taxon>Hymenochaetales</taxon>
        <taxon>Hymenochaetaceae</taxon>
        <taxon>Pyrrhoderma</taxon>
    </lineage>
</organism>
<dbReference type="InterPro" id="IPR023271">
    <property type="entry name" value="Aquaporin-like"/>
</dbReference>
<feature type="transmembrane region" description="Helical" evidence="7">
    <location>
        <begin position="162"/>
        <end position="181"/>
    </location>
</feature>
<dbReference type="Proteomes" id="UP000217199">
    <property type="component" value="Unassembled WGS sequence"/>
</dbReference>
<keyword evidence="3 7" id="KW-0812">Transmembrane</keyword>
<keyword evidence="9" id="KW-1185">Reference proteome</keyword>
<feature type="transmembrane region" description="Helical" evidence="7">
    <location>
        <begin position="111"/>
        <end position="134"/>
    </location>
</feature>
<evidence type="ECO:0000256" key="4">
    <source>
        <dbReference type="ARBA" id="ARBA00022989"/>
    </source>
</evidence>
<dbReference type="AlphaFoldDB" id="A0A286UL41"/>
<evidence type="ECO:0000256" key="6">
    <source>
        <dbReference type="ARBA" id="ARBA00049660"/>
    </source>
</evidence>
<dbReference type="InterPro" id="IPR000292">
    <property type="entry name" value="For/NO2_transpt"/>
</dbReference>
<evidence type="ECO:0000256" key="3">
    <source>
        <dbReference type="ARBA" id="ARBA00022692"/>
    </source>
</evidence>
<comment type="caution">
    <text evidence="8">The sequence shown here is derived from an EMBL/GenBank/DDBJ whole genome shotgun (WGS) entry which is preliminary data.</text>
</comment>
<evidence type="ECO:0000256" key="5">
    <source>
        <dbReference type="ARBA" id="ARBA00023136"/>
    </source>
</evidence>
<feature type="transmembrane region" description="Helical" evidence="7">
    <location>
        <begin position="31"/>
        <end position="49"/>
    </location>
</feature>
<evidence type="ECO:0000256" key="1">
    <source>
        <dbReference type="ARBA" id="ARBA00004141"/>
    </source>
</evidence>
<comment type="subcellular location">
    <subcellularLocation>
        <location evidence="1">Membrane</location>
        <topology evidence="1">Multi-pass membrane protein</topology>
    </subcellularLocation>
</comment>